<evidence type="ECO:0000313" key="2">
    <source>
        <dbReference type="Proteomes" id="UP001243364"/>
    </source>
</evidence>
<dbReference type="Proteomes" id="UP001243364">
    <property type="component" value="Unassembled WGS sequence"/>
</dbReference>
<dbReference type="RefSeq" id="WP_307046616.1">
    <property type="nucleotide sequence ID" value="NZ_JAUSYA010000001.1"/>
</dbReference>
<proteinExistence type="predicted"/>
<sequence length="63" mass="6329">MPSSSASSPQTGLAAAPPPPVSLEPALAAIVAAYLGEIAAAEGERAEARYWFERALHSAPAGP</sequence>
<gene>
    <name evidence="1" type="ORF">QFZ56_005783</name>
</gene>
<evidence type="ECO:0000313" key="1">
    <source>
        <dbReference type="EMBL" id="MDQ0686820.1"/>
    </source>
</evidence>
<accession>A0ABU0QAG3</accession>
<reference evidence="1 2" key="1">
    <citation type="submission" date="2023-07" db="EMBL/GenBank/DDBJ databases">
        <title>Comparative genomics of wheat-associated soil bacteria to identify genetic determinants of phenazine resistance.</title>
        <authorList>
            <person name="Mouncey N."/>
        </authorList>
    </citation>
    <scope>NUCLEOTIDE SEQUENCE [LARGE SCALE GENOMIC DNA]</scope>
    <source>
        <strain evidence="1 2">W4I19-2</strain>
    </source>
</reference>
<dbReference type="EMBL" id="JAUSYA010000001">
    <property type="protein sequence ID" value="MDQ0686820.1"/>
    <property type="molecule type" value="Genomic_DNA"/>
</dbReference>
<organism evidence="1 2">
    <name type="scientific">Streptomyces achromogenes</name>
    <dbReference type="NCBI Taxonomy" id="67255"/>
    <lineage>
        <taxon>Bacteria</taxon>
        <taxon>Bacillati</taxon>
        <taxon>Actinomycetota</taxon>
        <taxon>Actinomycetes</taxon>
        <taxon>Kitasatosporales</taxon>
        <taxon>Streptomycetaceae</taxon>
        <taxon>Streptomyces</taxon>
    </lineage>
</organism>
<protein>
    <submittedName>
        <fullName evidence="1">Uncharacterized protein</fullName>
    </submittedName>
</protein>
<name>A0ABU0QAG3_STRAH</name>
<comment type="caution">
    <text evidence="1">The sequence shown here is derived from an EMBL/GenBank/DDBJ whole genome shotgun (WGS) entry which is preliminary data.</text>
</comment>
<keyword evidence="2" id="KW-1185">Reference proteome</keyword>